<protein>
    <submittedName>
        <fullName evidence="4">Inositol monophosphatase</fullName>
    </submittedName>
</protein>
<accession>A0ABU2N5Z0</accession>
<dbReference type="PROSITE" id="PS00629">
    <property type="entry name" value="IMP_1"/>
    <property type="match status" value="1"/>
</dbReference>
<dbReference type="Gene3D" id="3.40.190.80">
    <property type="match status" value="1"/>
</dbReference>
<dbReference type="PANTHER" id="PTHR20854:SF4">
    <property type="entry name" value="INOSITOL-1-MONOPHOSPHATASE-RELATED"/>
    <property type="match status" value="1"/>
</dbReference>
<proteinExistence type="predicted"/>
<evidence type="ECO:0000313" key="4">
    <source>
        <dbReference type="EMBL" id="MDT0349126.1"/>
    </source>
</evidence>
<dbReference type="InterPro" id="IPR000760">
    <property type="entry name" value="Inositol_monophosphatase-like"/>
</dbReference>
<name>A0ABU2N5Z0_9PSEU</name>
<evidence type="ECO:0000256" key="3">
    <source>
        <dbReference type="ARBA" id="ARBA00022842"/>
    </source>
</evidence>
<comment type="caution">
    <text evidence="4">The sequence shown here is derived from an EMBL/GenBank/DDBJ whole genome shotgun (WGS) entry which is preliminary data.</text>
</comment>
<dbReference type="Proteomes" id="UP001183202">
    <property type="component" value="Unassembled WGS sequence"/>
</dbReference>
<keyword evidence="3" id="KW-0460">Magnesium</keyword>
<keyword evidence="5" id="KW-1185">Reference proteome</keyword>
<dbReference type="RefSeq" id="WP_311555104.1">
    <property type="nucleotide sequence ID" value="NZ_JAVREJ010000003.1"/>
</dbReference>
<evidence type="ECO:0000256" key="1">
    <source>
        <dbReference type="ARBA" id="ARBA00022723"/>
    </source>
</evidence>
<evidence type="ECO:0000313" key="5">
    <source>
        <dbReference type="Proteomes" id="UP001183202"/>
    </source>
</evidence>
<reference evidence="5" key="1">
    <citation type="submission" date="2023-07" db="EMBL/GenBank/DDBJ databases">
        <title>30 novel species of actinomycetes from the DSMZ collection.</title>
        <authorList>
            <person name="Nouioui I."/>
        </authorList>
    </citation>
    <scope>NUCLEOTIDE SEQUENCE [LARGE SCALE GENOMIC DNA]</scope>
    <source>
        <strain evidence="5">DSM 45834</strain>
    </source>
</reference>
<dbReference type="InterPro" id="IPR020583">
    <property type="entry name" value="Inositol_monoP_metal-BS"/>
</dbReference>
<sequence>MTPDDSGLAERYEAGRELTLRAGALAAEYAGRLSELDVRWKGAQDVVTEADMEVELLIKRGLADFGADGFLGEETGAEGLADAEGIWVVDPIDGTQPFVSAMPSWCVSIGYVHRGELQFGFVHNPPLDELFEGGRGRPALLNGRSVSPHPGTSLADGVVSVGYSSRIGPDDILPVLDRLLRQGGMFYRNGSAALSLCYVACGRLLGYIEPHINSWDCLGALAVIESAGGRSNYRLTDDTLLGGSRIVAGPPDVYADLDAVLGP</sequence>
<dbReference type="SUPFAM" id="SSF56655">
    <property type="entry name" value="Carbohydrate phosphatase"/>
    <property type="match status" value="1"/>
</dbReference>
<keyword evidence="2" id="KW-0378">Hydrolase</keyword>
<dbReference type="Pfam" id="PF00459">
    <property type="entry name" value="Inositol_P"/>
    <property type="match status" value="1"/>
</dbReference>
<keyword evidence="1" id="KW-0479">Metal-binding</keyword>
<evidence type="ECO:0000256" key="2">
    <source>
        <dbReference type="ARBA" id="ARBA00022801"/>
    </source>
</evidence>
<dbReference type="EMBL" id="JAVREJ010000003">
    <property type="protein sequence ID" value="MDT0349126.1"/>
    <property type="molecule type" value="Genomic_DNA"/>
</dbReference>
<dbReference type="Gene3D" id="3.30.540.10">
    <property type="entry name" value="Fructose-1,6-Bisphosphatase, subunit A, domain 1"/>
    <property type="match status" value="1"/>
</dbReference>
<dbReference type="PRINTS" id="PR00377">
    <property type="entry name" value="IMPHPHTASES"/>
</dbReference>
<dbReference type="PANTHER" id="PTHR20854">
    <property type="entry name" value="INOSITOL MONOPHOSPHATASE"/>
    <property type="match status" value="1"/>
</dbReference>
<gene>
    <name evidence="4" type="ORF">RM445_06265</name>
</gene>
<organism evidence="4 5">
    <name type="scientific">Pseudonocardia charpentierae</name>
    <dbReference type="NCBI Taxonomy" id="3075545"/>
    <lineage>
        <taxon>Bacteria</taxon>
        <taxon>Bacillati</taxon>
        <taxon>Actinomycetota</taxon>
        <taxon>Actinomycetes</taxon>
        <taxon>Pseudonocardiales</taxon>
        <taxon>Pseudonocardiaceae</taxon>
        <taxon>Pseudonocardia</taxon>
    </lineage>
</organism>